<sequence>MDQGHSPSTSSSHLLVKRASHANRHHTAKQLGRVEYDNQQEFAGSPSLASSSLRLAGTSTSTSTNTYKYTNTSSSIMDALRRRRAGHRTPACVLRVRHASRGRRVRIAQAQ</sequence>
<comment type="caution">
    <text evidence="2">The sequence shown here is derived from an EMBL/GenBank/DDBJ whole genome shotgun (WGS) entry which is preliminary data.</text>
</comment>
<feature type="region of interest" description="Disordered" evidence="1">
    <location>
        <begin position="42"/>
        <end position="66"/>
    </location>
</feature>
<name>A0A8H5ERF4_9AGAR</name>
<dbReference type="EMBL" id="JAACJJ010000059">
    <property type="protein sequence ID" value="KAF5309403.1"/>
    <property type="molecule type" value="Genomic_DNA"/>
</dbReference>
<proteinExistence type="predicted"/>
<feature type="region of interest" description="Disordered" evidence="1">
    <location>
        <begin position="1"/>
        <end position="27"/>
    </location>
</feature>
<feature type="compositionally biased region" description="Polar residues" evidence="1">
    <location>
        <begin position="1"/>
        <end position="13"/>
    </location>
</feature>
<accession>A0A8H5ERF4</accession>
<evidence type="ECO:0000313" key="2">
    <source>
        <dbReference type="EMBL" id="KAF5309403.1"/>
    </source>
</evidence>
<evidence type="ECO:0000313" key="3">
    <source>
        <dbReference type="Proteomes" id="UP000567179"/>
    </source>
</evidence>
<organism evidence="2 3">
    <name type="scientific">Psilocybe cf. subviscida</name>
    <dbReference type="NCBI Taxonomy" id="2480587"/>
    <lineage>
        <taxon>Eukaryota</taxon>
        <taxon>Fungi</taxon>
        <taxon>Dikarya</taxon>
        <taxon>Basidiomycota</taxon>
        <taxon>Agaricomycotina</taxon>
        <taxon>Agaricomycetes</taxon>
        <taxon>Agaricomycetidae</taxon>
        <taxon>Agaricales</taxon>
        <taxon>Agaricineae</taxon>
        <taxon>Strophariaceae</taxon>
        <taxon>Psilocybe</taxon>
    </lineage>
</organism>
<protein>
    <submittedName>
        <fullName evidence="2">Uncharacterized protein</fullName>
    </submittedName>
</protein>
<keyword evidence="3" id="KW-1185">Reference proteome</keyword>
<dbReference type="AlphaFoldDB" id="A0A8H5ERF4"/>
<gene>
    <name evidence="2" type="ORF">D9619_012463</name>
</gene>
<feature type="compositionally biased region" description="Low complexity" evidence="1">
    <location>
        <begin position="43"/>
        <end position="66"/>
    </location>
</feature>
<dbReference type="Proteomes" id="UP000567179">
    <property type="component" value="Unassembled WGS sequence"/>
</dbReference>
<evidence type="ECO:0000256" key="1">
    <source>
        <dbReference type="SAM" id="MobiDB-lite"/>
    </source>
</evidence>
<reference evidence="2 3" key="1">
    <citation type="journal article" date="2020" name="ISME J.">
        <title>Uncovering the hidden diversity of litter-decomposition mechanisms in mushroom-forming fungi.</title>
        <authorList>
            <person name="Floudas D."/>
            <person name="Bentzer J."/>
            <person name="Ahren D."/>
            <person name="Johansson T."/>
            <person name="Persson P."/>
            <person name="Tunlid A."/>
        </authorList>
    </citation>
    <scope>NUCLEOTIDE SEQUENCE [LARGE SCALE GENOMIC DNA]</scope>
    <source>
        <strain evidence="2 3">CBS 101986</strain>
    </source>
</reference>
<feature type="compositionally biased region" description="Basic residues" evidence="1">
    <location>
        <begin position="15"/>
        <end position="27"/>
    </location>
</feature>